<name>A0ACB9SAK4_9MYRT</name>
<reference evidence="2" key="1">
    <citation type="journal article" date="2023" name="Front. Plant Sci.">
        <title>Chromosomal-level genome assembly of Melastoma candidum provides insights into trichome evolution.</title>
        <authorList>
            <person name="Zhong Y."/>
            <person name="Wu W."/>
            <person name="Sun C."/>
            <person name="Zou P."/>
            <person name="Liu Y."/>
            <person name="Dai S."/>
            <person name="Zhou R."/>
        </authorList>
    </citation>
    <scope>NUCLEOTIDE SEQUENCE [LARGE SCALE GENOMIC DNA]</scope>
</reference>
<keyword evidence="2" id="KW-1185">Reference proteome</keyword>
<comment type="caution">
    <text evidence="1">The sequence shown here is derived from an EMBL/GenBank/DDBJ whole genome shotgun (WGS) entry which is preliminary data.</text>
</comment>
<sequence>MGVCYSRLEGKEAVSRCKSRKRYVKEFVKARHFLSSSHSSYLRSLRSLSSSILRFSSAESSLHFPLPRPSPAPAPSPLPSTSPSQPHRLLLDHHFLLRLPFPLPGYASPTFRRGMEMGPERTLAGIAKELEEYFSRAADSGVLVSSALGAPAPAYGYQDGGTVVGKPWQWQWQWEWDCTSSPKCSNGTSKDGGGGGGQSSTADRLYAWEKKLYQEVKNAEASHIEHEKKVKQLRKLELKRADYMKIKKTKEEVERLESQMTVAAQAIETTSAEIIKLRDEELYPQLVELLKRLMCMWRSMYECHQVQTHIVQQLEFLKIIPSAEPTSEIHRQSTMQLELKVQQWHLSFCSLVKAQRDYVQSLAGWLRLSLFQFNNKSSLAGAGQESRIYSLCEEWQRAVDRIPDKVASEGIKSLLAAVHAIVVQQGEEHKQEKRSESAGRELEKRMNELRSLETRHGSFSVPESSTSGRSNDPVGEKRAKVAATRTKAEEEKAKHEKAVNITRSMTMTNLQMGLPHVFQALAGFSSLCTQAYELLYHHLPDNDEPGKGKDRKSQRLLN</sequence>
<organism evidence="1 2">
    <name type="scientific">Melastoma candidum</name>
    <dbReference type="NCBI Taxonomy" id="119954"/>
    <lineage>
        <taxon>Eukaryota</taxon>
        <taxon>Viridiplantae</taxon>
        <taxon>Streptophyta</taxon>
        <taxon>Embryophyta</taxon>
        <taxon>Tracheophyta</taxon>
        <taxon>Spermatophyta</taxon>
        <taxon>Magnoliopsida</taxon>
        <taxon>eudicotyledons</taxon>
        <taxon>Gunneridae</taxon>
        <taxon>Pentapetalae</taxon>
        <taxon>rosids</taxon>
        <taxon>malvids</taxon>
        <taxon>Myrtales</taxon>
        <taxon>Melastomataceae</taxon>
        <taxon>Melastomatoideae</taxon>
        <taxon>Melastomateae</taxon>
        <taxon>Melastoma</taxon>
    </lineage>
</organism>
<accession>A0ACB9SAK4</accession>
<dbReference type="EMBL" id="CM042881">
    <property type="protein sequence ID" value="KAI4387551.1"/>
    <property type="molecule type" value="Genomic_DNA"/>
</dbReference>
<evidence type="ECO:0000313" key="1">
    <source>
        <dbReference type="EMBL" id="KAI4387551.1"/>
    </source>
</evidence>
<evidence type="ECO:0000313" key="2">
    <source>
        <dbReference type="Proteomes" id="UP001057402"/>
    </source>
</evidence>
<dbReference type="Proteomes" id="UP001057402">
    <property type="component" value="Chromosome 2"/>
</dbReference>
<gene>
    <name evidence="1" type="ORF">MLD38_005376</name>
</gene>
<proteinExistence type="predicted"/>
<protein>
    <submittedName>
        <fullName evidence="1">Uncharacterized protein</fullName>
    </submittedName>
</protein>